<accession>A0AAU9LAF5</accession>
<comment type="caution">
    <text evidence="1">The sequence shown here is derived from an EMBL/GenBank/DDBJ whole genome shotgun (WGS) entry which is preliminary data.</text>
</comment>
<organism evidence="1 2">
    <name type="scientific">Peronospora belbahrii</name>
    <dbReference type="NCBI Taxonomy" id="622444"/>
    <lineage>
        <taxon>Eukaryota</taxon>
        <taxon>Sar</taxon>
        <taxon>Stramenopiles</taxon>
        <taxon>Oomycota</taxon>
        <taxon>Peronosporomycetes</taxon>
        <taxon>Peronosporales</taxon>
        <taxon>Peronosporaceae</taxon>
        <taxon>Peronospora</taxon>
    </lineage>
</organism>
<dbReference type="Proteomes" id="UP001160483">
    <property type="component" value="Unassembled WGS sequence"/>
</dbReference>
<dbReference type="EMBL" id="CAKKTJ010000321">
    <property type="protein sequence ID" value="CAH0479897.1"/>
    <property type="molecule type" value="Genomic_DNA"/>
</dbReference>
<proteinExistence type="predicted"/>
<evidence type="ECO:0000313" key="2">
    <source>
        <dbReference type="Proteomes" id="UP001160483"/>
    </source>
</evidence>
<name>A0AAU9LAF5_9STRA</name>
<protein>
    <submittedName>
        <fullName evidence="1">Uncharacterized protein</fullName>
    </submittedName>
</protein>
<reference evidence="1" key="1">
    <citation type="submission" date="2021-11" db="EMBL/GenBank/DDBJ databases">
        <authorList>
            <person name="Islam A."/>
            <person name="Islam S."/>
            <person name="Flora M.S."/>
            <person name="Rahman M."/>
            <person name="Ziaur R.M."/>
            <person name="Epstein J.H."/>
            <person name="Hassan M."/>
            <person name="Klassen M."/>
            <person name="Woodard K."/>
            <person name="Webb A."/>
            <person name="Webby R.J."/>
            <person name="El Zowalaty M.E."/>
        </authorList>
    </citation>
    <scope>NUCLEOTIDE SEQUENCE</scope>
    <source>
        <strain evidence="1">Pbs3</strain>
    </source>
</reference>
<gene>
    <name evidence="1" type="ORF">PBS003_LOCUS6528</name>
</gene>
<sequence length="73" mass="8313">MWSRSFELPTCYAPITQWKMLLHKDRQHLNAATTTLPRAVQTATIRVSNPTIVPAVHFTQPVFMHGSNYCQAT</sequence>
<evidence type="ECO:0000313" key="1">
    <source>
        <dbReference type="EMBL" id="CAH0479897.1"/>
    </source>
</evidence>
<dbReference type="AlphaFoldDB" id="A0AAU9LAF5"/>